<keyword evidence="3" id="KW-1185">Reference proteome</keyword>
<evidence type="ECO:0000313" key="2">
    <source>
        <dbReference type="EMBL" id="PWN18331.1"/>
    </source>
</evidence>
<protein>
    <submittedName>
        <fullName evidence="2">Uncharacterized protein</fullName>
    </submittedName>
</protein>
<proteinExistence type="predicted"/>
<dbReference type="Proteomes" id="UP000245942">
    <property type="component" value="Unassembled WGS sequence"/>
</dbReference>
<dbReference type="EMBL" id="KZ819337">
    <property type="protein sequence ID" value="PWN18331.1"/>
    <property type="molecule type" value="Genomic_DNA"/>
</dbReference>
<sequence>MSASRSSKRPLSEVVTEPPQQSKRVTRSSAGPNGAIQGHSAASQGTEEDSRARDRERAIRQSERRADIVKLEKIVKAEITQVLDEVADLSDGLHARLMANETRFSRIEAMLEQLLTNTQQPRKGTSTSAPAPRLPMAGSVALGPSGTAATPAPECGAPCGTLSYAQGRLMDEFEEVTFDGDYTAYNCRFDTLVQAADPVRFSYTYMKTCYLAPLPLPDQKFIETGNPKTMKDLYAEAESLYIFIQFREAGLERTYFSILRGSMKSSLPQTAATVSEHQT</sequence>
<dbReference type="GeneID" id="37015075"/>
<name>A0A316U1G5_9BASI</name>
<organism evidence="2 3">
    <name type="scientific">Pseudomicrostroma glucosiphilum</name>
    <dbReference type="NCBI Taxonomy" id="1684307"/>
    <lineage>
        <taxon>Eukaryota</taxon>
        <taxon>Fungi</taxon>
        <taxon>Dikarya</taxon>
        <taxon>Basidiomycota</taxon>
        <taxon>Ustilaginomycotina</taxon>
        <taxon>Exobasidiomycetes</taxon>
        <taxon>Microstromatales</taxon>
        <taxon>Microstromatales incertae sedis</taxon>
        <taxon>Pseudomicrostroma</taxon>
    </lineage>
</organism>
<dbReference type="RefSeq" id="XP_025345491.1">
    <property type="nucleotide sequence ID" value="XM_025493341.1"/>
</dbReference>
<gene>
    <name evidence="2" type="ORF">BCV69DRAFT_285299</name>
</gene>
<reference evidence="2 3" key="1">
    <citation type="journal article" date="2018" name="Mol. Biol. Evol.">
        <title>Broad Genomic Sampling Reveals a Smut Pathogenic Ancestry of the Fungal Clade Ustilaginomycotina.</title>
        <authorList>
            <person name="Kijpornyongpan T."/>
            <person name="Mondo S.J."/>
            <person name="Barry K."/>
            <person name="Sandor L."/>
            <person name="Lee J."/>
            <person name="Lipzen A."/>
            <person name="Pangilinan J."/>
            <person name="LaButti K."/>
            <person name="Hainaut M."/>
            <person name="Henrissat B."/>
            <person name="Grigoriev I.V."/>
            <person name="Spatafora J.W."/>
            <person name="Aime M.C."/>
        </authorList>
    </citation>
    <scope>NUCLEOTIDE SEQUENCE [LARGE SCALE GENOMIC DNA]</scope>
    <source>
        <strain evidence="2 3">MCA 4718</strain>
    </source>
</reference>
<evidence type="ECO:0000313" key="3">
    <source>
        <dbReference type="Proteomes" id="UP000245942"/>
    </source>
</evidence>
<feature type="region of interest" description="Disordered" evidence="1">
    <location>
        <begin position="1"/>
        <end position="59"/>
    </location>
</feature>
<feature type="compositionally biased region" description="Basic and acidic residues" evidence="1">
    <location>
        <begin position="48"/>
        <end position="59"/>
    </location>
</feature>
<dbReference type="AlphaFoldDB" id="A0A316U1G5"/>
<accession>A0A316U1G5</accession>
<evidence type="ECO:0000256" key="1">
    <source>
        <dbReference type="SAM" id="MobiDB-lite"/>
    </source>
</evidence>
<feature type="compositionally biased region" description="Polar residues" evidence="1">
    <location>
        <begin position="18"/>
        <end position="31"/>
    </location>
</feature>